<feature type="compositionally biased region" description="Basic and acidic residues" evidence="1">
    <location>
        <begin position="139"/>
        <end position="175"/>
    </location>
</feature>
<gene>
    <name evidence="3" type="ORF">RFI_06197</name>
</gene>
<keyword evidence="2" id="KW-1133">Transmembrane helix</keyword>
<dbReference type="AlphaFoldDB" id="X6P078"/>
<evidence type="ECO:0000313" key="3">
    <source>
        <dbReference type="EMBL" id="ETO30922.1"/>
    </source>
</evidence>
<keyword evidence="2" id="KW-0472">Membrane</keyword>
<organism evidence="3 4">
    <name type="scientific">Reticulomyxa filosa</name>
    <dbReference type="NCBI Taxonomy" id="46433"/>
    <lineage>
        <taxon>Eukaryota</taxon>
        <taxon>Sar</taxon>
        <taxon>Rhizaria</taxon>
        <taxon>Retaria</taxon>
        <taxon>Foraminifera</taxon>
        <taxon>Monothalamids</taxon>
        <taxon>Reticulomyxidae</taxon>
        <taxon>Reticulomyxa</taxon>
    </lineage>
</organism>
<feature type="region of interest" description="Disordered" evidence="1">
    <location>
        <begin position="120"/>
        <end position="267"/>
    </location>
</feature>
<keyword evidence="4" id="KW-1185">Reference proteome</keyword>
<feature type="compositionally biased region" description="Low complexity" evidence="1">
    <location>
        <begin position="379"/>
        <end position="397"/>
    </location>
</feature>
<accession>X6P078</accession>
<reference evidence="3 4" key="1">
    <citation type="journal article" date="2013" name="Curr. Biol.">
        <title>The Genome of the Foraminiferan Reticulomyxa filosa.</title>
        <authorList>
            <person name="Glockner G."/>
            <person name="Hulsmann N."/>
            <person name="Schleicher M."/>
            <person name="Noegel A.A."/>
            <person name="Eichinger L."/>
            <person name="Gallinger C."/>
            <person name="Pawlowski J."/>
            <person name="Sierra R."/>
            <person name="Euteneuer U."/>
            <person name="Pillet L."/>
            <person name="Moustafa A."/>
            <person name="Platzer M."/>
            <person name="Groth M."/>
            <person name="Szafranski K."/>
            <person name="Schliwa M."/>
        </authorList>
    </citation>
    <scope>NUCLEOTIDE SEQUENCE [LARGE SCALE GENOMIC DNA]</scope>
</reference>
<proteinExistence type="predicted"/>
<evidence type="ECO:0000256" key="1">
    <source>
        <dbReference type="SAM" id="MobiDB-lite"/>
    </source>
</evidence>
<protein>
    <submittedName>
        <fullName evidence="3">Uncharacterized protein</fullName>
    </submittedName>
</protein>
<feature type="region of interest" description="Disordered" evidence="1">
    <location>
        <begin position="367"/>
        <end position="406"/>
    </location>
</feature>
<feature type="compositionally biased region" description="Basic and acidic residues" evidence="1">
    <location>
        <begin position="188"/>
        <end position="246"/>
    </location>
</feature>
<feature type="compositionally biased region" description="Basic and acidic residues" evidence="1">
    <location>
        <begin position="254"/>
        <end position="267"/>
    </location>
</feature>
<evidence type="ECO:0000313" key="4">
    <source>
        <dbReference type="Proteomes" id="UP000023152"/>
    </source>
</evidence>
<name>X6P078_RETFI</name>
<feature type="compositionally biased region" description="Basic and acidic residues" evidence="1">
    <location>
        <begin position="368"/>
        <end position="377"/>
    </location>
</feature>
<sequence length="525" mass="61331">MVGLMSMSLGKGKDNELWRMFGFFFLKNLINDCFGDHTRSVLKPKALFFFFDAKHFNIKKKMKRKQRAKACQFITEQNYDRCESCEEKESHALQHPLLKISQPVCERNLALLHFPGLKDGKTEDNYHQQQQPQLPSPFDIKKKEHEKTSDGEGERNKEEGVAQQKKDKDANEKRNSNISSKSTKKEKKKENKDKDKEKDKEKNKDKKKEKENKKDNKENKKENKEKENKEKENKNKNKDKEKEKKDKNKHKEFKKMESCSHKHGKEQEMQTDTNVYTDMDMNGQAKDKHKKCKKMVELAPHAMCTCGCTMMQISPMRAYGTMLITCNKCEGDCSAEPFIFHCPLRQSVSHPSQHGFCLQCAKHSHGNNKNDENKESSESEQLSSSSSSSPRSQDSASAVERKEPVQGIANENDPMQQYRLYQLQYDDFVQCISEMGFHDKNQIMCLLVNNKGKAQEIFSILSSFFFFFILLVLFFLQILKIKVSVLKLAFHIFENFFKIWNLVFSKPNFKIFSFSLFCQKNSHFH</sequence>
<feature type="transmembrane region" description="Helical" evidence="2">
    <location>
        <begin position="457"/>
        <end position="479"/>
    </location>
</feature>
<comment type="caution">
    <text evidence="3">The sequence shown here is derived from an EMBL/GenBank/DDBJ whole genome shotgun (WGS) entry which is preliminary data.</text>
</comment>
<dbReference type="Proteomes" id="UP000023152">
    <property type="component" value="Unassembled WGS sequence"/>
</dbReference>
<keyword evidence="2" id="KW-0812">Transmembrane</keyword>
<dbReference type="EMBL" id="ASPP01005235">
    <property type="protein sequence ID" value="ETO30922.1"/>
    <property type="molecule type" value="Genomic_DNA"/>
</dbReference>
<evidence type="ECO:0000256" key="2">
    <source>
        <dbReference type="SAM" id="Phobius"/>
    </source>
</evidence>